<dbReference type="SUPFAM" id="SSF51126">
    <property type="entry name" value="Pectin lyase-like"/>
    <property type="match status" value="1"/>
</dbReference>
<dbReference type="Pfam" id="PF12708">
    <property type="entry name" value="Pect-lyase_RHGA_epim"/>
    <property type="match status" value="1"/>
</dbReference>
<dbReference type="InterPro" id="IPR011050">
    <property type="entry name" value="Pectin_lyase_fold/virulence"/>
</dbReference>
<dbReference type="Proteomes" id="UP001341444">
    <property type="component" value="Unassembled WGS sequence"/>
</dbReference>
<dbReference type="GO" id="GO:0016787">
    <property type="term" value="F:hydrolase activity"/>
    <property type="evidence" value="ECO:0007669"/>
    <property type="project" value="UniProtKB-KW"/>
</dbReference>
<organism evidence="2 3">
    <name type="scientific">Heyndrickxia acidicola</name>
    <dbReference type="NCBI Taxonomy" id="209389"/>
    <lineage>
        <taxon>Bacteria</taxon>
        <taxon>Bacillati</taxon>
        <taxon>Bacillota</taxon>
        <taxon>Bacilli</taxon>
        <taxon>Bacillales</taxon>
        <taxon>Bacillaceae</taxon>
        <taxon>Heyndrickxia</taxon>
    </lineage>
</organism>
<dbReference type="InterPro" id="IPR024535">
    <property type="entry name" value="RHGA/B-epi-like_pectate_lyase"/>
</dbReference>
<keyword evidence="2" id="KW-0378">Hydrolase</keyword>
<reference evidence="2 3" key="1">
    <citation type="submission" date="2023-03" db="EMBL/GenBank/DDBJ databases">
        <title>Bacillus Genome Sequencing.</title>
        <authorList>
            <person name="Dunlap C."/>
        </authorList>
    </citation>
    <scope>NUCLEOTIDE SEQUENCE [LARGE SCALE GENOMIC DNA]</scope>
    <source>
        <strain evidence="2 3">B-23453</strain>
    </source>
</reference>
<dbReference type="Gene3D" id="2.160.20.10">
    <property type="entry name" value="Single-stranded right-handed beta-helix, Pectin lyase-like"/>
    <property type="match status" value="1"/>
</dbReference>
<evidence type="ECO:0000313" key="3">
    <source>
        <dbReference type="Proteomes" id="UP001341444"/>
    </source>
</evidence>
<keyword evidence="3" id="KW-1185">Reference proteome</keyword>
<dbReference type="PANTHER" id="PTHR31339:SF9">
    <property type="entry name" value="PLASMIN AND FIBRONECTIN-BINDING PROTEIN A"/>
    <property type="match status" value="1"/>
</dbReference>
<dbReference type="SMART" id="SM00710">
    <property type="entry name" value="PbH1"/>
    <property type="match status" value="5"/>
</dbReference>
<comment type="caution">
    <text evidence="2">The sequence shown here is derived from an EMBL/GenBank/DDBJ whole genome shotgun (WGS) entry which is preliminary data.</text>
</comment>
<name>A0ABU6MJ10_9BACI</name>
<dbReference type="EMBL" id="JARMAB010000023">
    <property type="protein sequence ID" value="MED1204515.1"/>
    <property type="molecule type" value="Genomic_DNA"/>
</dbReference>
<evidence type="ECO:0000313" key="2">
    <source>
        <dbReference type="EMBL" id="MED1204515.1"/>
    </source>
</evidence>
<gene>
    <name evidence="2" type="ORF">P4T90_15810</name>
</gene>
<evidence type="ECO:0000259" key="1">
    <source>
        <dbReference type="Pfam" id="PF12708"/>
    </source>
</evidence>
<dbReference type="InterPro" id="IPR051801">
    <property type="entry name" value="GH28_Enzymes"/>
</dbReference>
<dbReference type="InterPro" id="IPR006626">
    <property type="entry name" value="PbH1"/>
</dbReference>
<feature type="domain" description="Rhamnogalacturonase A/B/Epimerase-like pectate lyase" evidence="1">
    <location>
        <begin position="106"/>
        <end position="298"/>
    </location>
</feature>
<proteinExistence type="predicted"/>
<accession>A0ABU6MJ10</accession>
<dbReference type="PANTHER" id="PTHR31339">
    <property type="entry name" value="PECTIN LYASE-RELATED"/>
    <property type="match status" value="1"/>
</dbReference>
<sequence length="549" mass="61516">MIILGKNHDPLENGNLIKQTHGYSFDIEKALKETRLLYEEDTHCPRPINKRLIPLLFRRVFQKTVQYEYTEMPNTLLDQEGTPVPYWKSQLDQEYTNLSKETKREVNVADFGAIGDGKTDNTAAFQKAIGKGKVKVIVPEGVFIIKGLRLPSWTFLEGMGKGATTIKLHPLAPKSRRLITNMHYRRGNHHILVQNLSLDWNVERLNHNENSSTGSNRSSCLTFANVKYGWVRNTEAINPGLHCFDITSVRYNYSGDGNRASRGSEFIWMDQLTGYGFGDDGITTHHSQHILITHSHMCDPSGRAHKKGFSNSNGFEIDDGSQNVWLVNNSSARCFGGVEIKAHHNSSAASNVQIIGHFSFHDNRSYNFRHIGHHYKEHPESKTAYNIMATSIVAMAPVFSDLYTDSSPRGMVISAYRNVAINHFTLIGDRNYDYKKNPVLAIQYRAQNIRLQNVSFRDFSTAGTDLKVFGGDNHADQVILSNITIDHSSPKGIDIGANVHASIKNVKADCEQGEYGMKSVNPVAHASSLEIQGYKIPISIAGKTSNRIL</sequence>
<protein>
    <submittedName>
        <fullName evidence="2">Glycosyl hydrolase family 28-related protein</fullName>
    </submittedName>
</protein>
<dbReference type="InterPro" id="IPR012334">
    <property type="entry name" value="Pectin_lyas_fold"/>
</dbReference>